<gene>
    <name evidence="13" type="ORF">JYB65_11060</name>
</gene>
<dbReference type="PROSITE" id="PS50110">
    <property type="entry name" value="RESPONSE_REGULATORY"/>
    <property type="match status" value="1"/>
</dbReference>
<dbReference type="PROSITE" id="PS50109">
    <property type="entry name" value="HIS_KIN"/>
    <property type="match status" value="2"/>
</dbReference>
<dbReference type="InterPro" id="IPR036890">
    <property type="entry name" value="HATPase_C_sf"/>
</dbReference>
<evidence type="ECO:0000313" key="14">
    <source>
        <dbReference type="Proteomes" id="UP000664545"/>
    </source>
</evidence>
<dbReference type="InterPro" id="IPR010559">
    <property type="entry name" value="Sig_transdc_His_kin_internal"/>
</dbReference>
<reference evidence="13" key="1">
    <citation type="submission" date="2021-02" db="EMBL/GenBank/DDBJ databases">
        <title>Abyssanaerobacter marinus gen.nov., sp., nov, anaerobic bacterium isolated from the Onnuri vent field of Indian Ocean and suggestion of Mogibacteriaceae fam. nov., and proposal of reclassification of ambiguous this family's genus member.</title>
        <authorList>
            <person name="Kim Y.J."/>
            <person name="Yang J.-A."/>
        </authorList>
    </citation>
    <scope>NUCLEOTIDE SEQUENCE</scope>
    <source>
        <strain evidence="13">DSM 2634</strain>
    </source>
</reference>
<keyword evidence="10" id="KW-0812">Transmembrane</keyword>
<feature type="domain" description="Histidine kinase" evidence="11">
    <location>
        <begin position="436"/>
        <end position="650"/>
    </location>
</feature>
<feature type="domain" description="Histidine kinase" evidence="11">
    <location>
        <begin position="812"/>
        <end position="1017"/>
    </location>
</feature>
<feature type="transmembrane region" description="Helical" evidence="10">
    <location>
        <begin position="328"/>
        <end position="347"/>
    </location>
</feature>
<dbReference type="PRINTS" id="PR00344">
    <property type="entry name" value="BCTRLSENSOR"/>
</dbReference>
<feature type="transmembrane region" description="Helical" evidence="10">
    <location>
        <begin position="238"/>
        <end position="256"/>
    </location>
</feature>
<evidence type="ECO:0000256" key="3">
    <source>
        <dbReference type="ARBA" id="ARBA00018672"/>
    </source>
</evidence>
<comment type="caution">
    <text evidence="13">The sequence shown here is derived from an EMBL/GenBank/DDBJ whole genome shotgun (WGS) entry which is preliminary data.</text>
</comment>
<dbReference type="SUPFAM" id="SSF52172">
    <property type="entry name" value="CheY-like"/>
    <property type="match status" value="1"/>
</dbReference>
<dbReference type="InterPro" id="IPR001789">
    <property type="entry name" value="Sig_transdc_resp-reg_receiver"/>
</dbReference>
<evidence type="ECO:0000256" key="4">
    <source>
        <dbReference type="ARBA" id="ARBA00022553"/>
    </source>
</evidence>
<dbReference type="Pfam" id="PF00072">
    <property type="entry name" value="Response_reg"/>
    <property type="match status" value="1"/>
</dbReference>
<feature type="domain" description="Response regulatory" evidence="12">
    <location>
        <begin position="691"/>
        <end position="807"/>
    </location>
</feature>
<accession>A0A939DA77</accession>
<dbReference type="SUPFAM" id="SSF55874">
    <property type="entry name" value="ATPase domain of HSP90 chaperone/DNA topoisomerase II/histidine kinase"/>
    <property type="match status" value="2"/>
</dbReference>
<dbReference type="AlphaFoldDB" id="A0A939DA77"/>
<evidence type="ECO:0000256" key="8">
    <source>
        <dbReference type="PROSITE-ProRule" id="PRU00169"/>
    </source>
</evidence>
<protein>
    <recommendedName>
        <fullName evidence="3">Stage 0 sporulation protein A homolog</fullName>
        <ecNumber evidence="2">2.7.13.3</ecNumber>
    </recommendedName>
</protein>
<keyword evidence="6" id="KW-0902">Two-component regulatory system</keyword>
<evidence type="ECO:0000259" key="12">
    <source>
        <dbReference type="PROSITE" id="PS50110"/>
    </source>
</evidence>
<dbReference type="RefSeq" id="WP_206582742.1">
    <property type="nucleotide sequence ID" value="NZ_JAFJZZ010000005.1"/>
</dbReference>
<dbReference type="CDD" id="cd00075">
    <property type="entry name" value="HATPase"/>
    <property type="match status" value="1"/>
</dbReference>
<feature type="modified residue" description="4-aspartylphosphate" evidence="8">
    <location>
        <position position="740"/>
    </location>
</feature>
<dbReference type="EMBL" id="JAFJZZ010000005">
    <property type="protein sequence ID" value="MBN7773902.1"/>
    <property type="molecule type" value="Genomic_DNA"/>
</dbReference>
<dbReference type="InterPro" id="IPR003594">
    <property type="entry name" value="HATPase_dom"/>
</dbReference>
<dbReference type="InterPro" id="IPR004358">
    <property type="entry name" value="Sig_transdc_His_kin-like_C"/>
</dbReference>
<keyword evidence="10" id="KW-1133">Transmembrane helix</keyword>
<feature type="transmembrane region" description="Helical" evidence="10">
    <location>
        <begin position="304"/>
        <end position="322"/>
    </location>
</feature>
<evidence type="ECO:0000313" key="13">
    <source>
        <dbReference type="EMBL" id="MBN7773902.1"/>
    </source>
</evidence>
<keyword evidence="14" id="KW-1185">Reference proteome</keyword>
<dbReference type="Pfam" id="PF06580">
    <property type="entry name" value="His_kinase"/>
    <property type="match status" value="1"/>
</dbReference>
<dbReference type="InterPro" id="IPR011006">
    <property type="entry name" value="CheY-like_superfamily"/>
</dbReference>
<sequence>MRNLIKIITIILCSLLIILLYTSDLLFIQDSPAAKQGKLNLSSWDFYEGGIVKLNGEWECYDGQLLTPEDFLGKTENKPKLTGYTKLTASRLENLNGLKLSPEGVRTFRLNVEISPSQEPFGLKIENIRMSNRLYINGTVEGACGNPAEEDKGYVPKNAAYNAYFNVDGKDLEIVLQKANFDYPFSSDSLYSILLGSQENIELQKTMVTSIELSGAALSFFFGVYYLYLCYTEGRDKGALYSALQFFSLAVLLLFTGQKLIYGFFPGIPFELFCKLQLSSLIGVPLSTVAYTNYREKWVISDRLARLIFFVFCLYFFIMLLVDYRYSSYLNGIIYIFICFIYLYMIVKLWMAYDKVRTDKTLRKEILLYLSCTACLFVAFFNNFLYNLTWCSNRIFGSIGLCGFILLSQIILAFRYVVSYENMVKMDKIKDEFMVKTSYALKAPLNSILDISDHIIKDQPADVYNKENYMKNATYTKNMVQRLLNIVNTSLDLTLLDNDQLKLKLSPVDMKVCAELVIDSMKELVENRKITIISELDDSLFVEADETRIRQILWNLILNSLQNMERGIIWIRGKQEKGKAGIFVEDNGAGIPEEKWEEIFQPYMTLNAQGIGLGLYVSSRLVELMNGKIYVEWSKPGEGSRFVLLLPEAAVKDDKIDAGQKKERKLPGKFHSLTNKSMDDETDQEQDSKNTVLVVDDEIFNIQTARHVLGGEGYRILTAFSSEEALRMVTNQKVDLIILDAMMSGVSGISICKKIRETYSLIELPILISMVGMDQYDLTLGLEAGANDFIIKPFRESEIKARVKTLIELKKSIEETMKSELAFLQAQIKPHFVYNAINTIISFCYTDSEKAAKLLIDFSKYLRLTFDVDHKLMLAPLHRELELIEAYVAIEQARFGEKIHVQYDIDSELLHIKIPPLCIQPLVENAIKHGLYRKPEGGTVWISVKKEDADVKIEVRDNGLGISAEKLHTLRNLDQVKGGIGFSNISKRMGKWKQSQIEIESEQEKGTRVILRIKQDQGWKE</sequence>
<evidence type="ECO:0000256" key="1">
    <source>
        <dbReference type="ARBA" id="ARBA00000085"/>
    </source>
</evidence>
<evidence type="ECO:0000259" key="11">
    <source>
        <dbReference type="PROSITE" id="PS50109"/>
    </source>
</evidence>
<feature type="region of interest" description="Disordered" evidence="9">
    <location>
        <begin position="669"/>
        <end position="688"/>
    </location>
</feature>
<dbReference type="SMART" id="SM00448">
    <property type="entry name" value="REC"/>
    <property type="match status" value="1"/>
</dbReference>
<comment type="catalytic activity">
    <reaction evidence="1">
        <text>ATP + protein L-histidine = ADP + protein N-phospho-L-histidine.</text>
        <dbReference type="EC" id="2.7.13.3"/>
    </reaction>
</comment>
<keyword evidence="10" id="KW-0472">Membrane</keyword>
<evidence type="ECO:0000256" key="7">
    <source>
        <dbReference type="ARBA" id="ARBA00024867"/>
    </source>
</evidence>
<dbReference type="Pfam" id="PF02518">
    <property type="entry name" value="HATPase_c"/>
    <property type="match status" value="2"/>
</dbReference>
<dbReference type="Proteomes" id="UP000664545">
    <property type="component" value="Unassembled WGS sequence"/>
</dbReference>
<keyword evidence="5 13" id="KW-0418">Kinase</keyword>
<keyword evidence="5 13" id="KW-0808">Transferase</keyword>
<proteinExistence type="predicted"/>
<dbReference type="PANTHER" id="PTHR43547:SF2">
    <property type="entry name" value="HYBRID SIGNAL TRANSDUCTION HISTIDINE KINASE C"/>
    <property type="match status" value="1"/>
</dbReference>
<dbReference type="InterPro" id="IPR036097">
    <property type="entry name" value="HisK_dim/P_sf"/>
</dbReference>
<evidence type="ECO:0000256" key="9">
    <source>
        <dbReference type="SAM" id="MobiDB-lite"/>
    </source>
</evidence>
<dbReference type="Gene3D" id="1.10.287.130">
    <property type="match status" value="1"/>
</dbReference>
<dbReference type="GO" id="GO:0016020">
    <property type="term" value="C:membrane"/>
    <property type="evidence" value="ECO:0007669"/>
    <property type="project" value="InterPro"/>
</dbReference>
<feature type="transmembrane region" description="Helical" evidence="10">
    <location>
        <begin position="367"/>
        <end position="389"/>
    </location>
</feature>
<feature type="transmembrane region" description="Helical" evidence="10">
    <location>
        <begin position="395"/>
        <end position="418"/>
    </location>
</feature>
<organism evidence="13 14">
    <name type="scientific">Clostridium aminobutyricum</name>
    <dbReference type="NCBI Taxonomy" id="33953"/>
    <lineage>
        <taxon>Bacteria</taxon>
        <taxon>Bacillati</taxon>
        <taxon>Bacillota</taxon>
        <taxon>Clostridia</taxon>
        <taxon>Eubacteriales</taxon>
        <taxon>Clostridiaceae</taxon>
        <taxon>Clostridium</taxon>
    </lineage>
</organism>
<dbReference type="Gene3D" id="3.30.565.10">
    <property type="entry name" value="Histidine kinase-like ATPase, C-terminal domain"/>
    <property type="match status" value="2"/>
</dbReference>
<dbReference type="PANTHER" id="PTHR43547">
    <property type="entry name" value="TWO-COMPONENT HISTIDINE KINASE"/>
    <property type="match status" value="1"/>
</dbReference>
<dbReference type="EC" id="2.7.13.3" evidence="2"/>
<dbReference type="GO" id="GO:0000155">
    <property type="term" value="F:phosphorelay sensor kinase activity"/>
    <property type="evidence" value="ECO:0007669"/>
    <property type="project" value="InterPro"/>
</dbReference>
<feature type="transmembrane region" description="Helical" evidence="10">
    <location>
        <begin position="213"/>
        <end position="231"/>
    </location>
</feature>
<evidence type="ECO:0000256" key="6">
    <source>
        <dbReference type="ARBA" id="ARBA00023012"/>
    </source>
</evidence>
<feature type="transmembrane region" description="Helical" evidence="10">
    <location>
        <begin position="7"/>
        <end position="28"/>
    </location>
</feature>
<keyword evidence="4 8" id="KW-0597">Phosphoprotein</keyword>
<evidence type="ECO:0000256" key="2">
    <source>
        <dbReference type="ARBA" id="ARBA00012438"/>
    </source>
</evidence>
<dbReference type="Gene3D" id="3.40.50.2300">
    <property type="match status" value="1"/>
</dbReference>
<comment type="function">
    <text evidence="7">May play the central regulatory role in sporulation. It may be an element of the effector pathway responsible for the activation of sporulation genes in response to nutritional stress. Spo0A may act in concert with spo0H (a sigma factor) to control the expression of some genes that are critical to the sporulation process.</text>
</comment>
<dbReference type="SUPFAM" id="SSF47384">
    <property type="entry name" value="Homodimeric domain of signal transducing histidine kinase"/>
    <property type="match status" value="1"/>
</dbReference>
<dbReference type="SMART" id="SM00387">
    <property type="entry name" value="HATPase_c"/>
    <property type="match status" value="2"/>
</dbReference>
<dbReference type="InterPro" id="IPR005467">
    <property type="entry name" value="His_kinase_dom"/>
</dbReference>
<name>A0A939DA77_CLOAM</name>
<evidence type="ECO:0000256" key="10">
    <source>
        <dbReference type="SAM" id="Phobius"/>
    </source>
</evidence>
<evidence type="ECO:0000256" key="5">
    <source>
        <dbReference type="ARBA" id="ARBA00022777"/>
    </source>
</evidence>